<evidence type="ECO:0000256" key="9">
    <source>
        <dbReference type="ARBA" id="ARBA00023014"/>
    </source>
</evidence>
<evidence type="ECO:0000256" key="1">
    <source>
        <dbReference type="ARBA" id="ARBA00001966"/>
    </source>
</evidence>
<keyword evidence="6" id="KW-0677">Repeat</keyword>
<evidence type="ECO:0000256" key="7">
    <source>
        <dbReference type="ARBA" id="ARBA00022982"/>
    </source>
</evidence>
<accession>A0A0S6UG52</accession>
<dbReference type="PANTHER" id="PTHR43177:SF5">
    <property type="entry name" value="ANAEROBIC DIMETHYL SULFOXIDE REDUCTASE CHAIN B-RELATED"/>
    <property type="match status" value="1"/>
</dbReference>
<dbReference type="NCBIfam" id="TIGR02951">
    <property type="entry name" value="DMSO_dmsB"/>
    <property type="match status" value="1"/>
</dbReference>
<dbReference type="PROSITE" id="PS51379">
    <property type="entry name" value="4FE4S_FER_2"/>
    <property type="match status" value="3"/>
</dbReference>
<comment type="function">
    <text evidence="2">Electron transfer subunit of the terminal reductase during anaerobic growth on various sulfoxide and N-oxide compounds.</text>
</comment>
<evidence type="ECO:0000256" key="2">
    <source>
        <dbReference type="ARBA" id="ARBA00003584"/>
    </source>
</evidence>
<keyword evidence="8" id="KW-0408">Iron</keyword>
<gene>
    <name evidence="11" type="ORF">MTY_2513</name>
</gene>
<dbReference type="RefSeq" id="WP_011392898.1">
    <property type="nucleotide sequence ID" value="NZ_DF238840.1"/>
</dbReference>
<evidence type="ECO:0000256" key="3">
    <source>
        <dbReference type="ARBA" id="ARBA00022448"/>
    </source>
</evidence>
<keyword evidence="3" id="KW-0813">Transport</keyword>
<dbReference type="CDD" id="cd16371">
    <property type="entry name" value="DMSOR_beta_like"/>
    <property type="match status" value="1"/>
</dbReference>
<evidence type="ECO:0000256" key="4">
    <source>
        <dbReference type="ARBA" id="ARBA00022485"/>
    </source>
</evidence>
<dbReference type="InterPro" id="IPR017900">
    <property type="entry name" value="4Fe4S_Fe_S_CS"/>
</dbReference>
<dbReference type="GeneID" id="45617427"/>
<feature type="domain" description="4Fe-4S ferredoxin-type" evidence="10">
    <location>
        <begin position="92"/>
        <end position="121"/>
    </location>
</feature>
<dbReference type="EMBL" id="DF238840">
    <property type="protein sequence ID" value="GAF27172.1"/>
    <property type="molecule type" value="Genomic_DNA"/>
</dbReference>
<organism evidence="11">
    <name type="scientific">Moorella thermoacetica Y72</name>
    <dbReference type="NCBI Taxonomy" id="1325331"/>
    <lineage>
        <taxon>Bacteria</taxon>
        <taxon>Bacillati</taxon>
        <taxon>Bacillota</taxon>
        <taxon>Clostridia</taxon>
        <taxon>Neomoorellales</taxon>
        <taxon>Neomoorellaceae</taxon>
        <taxon>Neomoorella</taxon>
    </lineage>
</organism>
<dbReference type="InterPro" id="IPR017896">
    <property type="entry name" value="4Fe4S_Fe-S-bd"/>
</dbReference>
<evidence type="ECO:0000256" key="8">
    <source>
        <dbReference type="ARBA" id="ARBA00023004"/>
    </source>
</evidence>
<dbReference type="Pfam" id="PF13247">
    <property type="entry name" value="Fer4_11"/>
    <property type="match status" value="1"/>
</dbReference>
<keyword evidence="5" id="KW-0479">Metal-binding</keyword>
<sequence>MAGQLGFHVQQDRCIGCFTCQIACKDKNDLEVGQLFRRVREIAGGGYTETGNNAFRADVYAYWISLSCNHCQDPPCVKNCPTGAMQKRPEDGIVFVDQNKCIGCRYCVWSCPYGAPQYNPQIGKVGKCDFCRDLLAKGEQPACVAACPMRVLDFGPLDELKKKYGGTNQIKGLPDPNTTKPSILITPHRDAALGK</sequence>
<evidence type="ECO:0000313" key="11">
    <source>
        <dbReference type="EMBL" id="GAF27172.1"/>
    </source>
</evidence>
<evidence type="ECO:0000256" key="6">
    <source>
        <dbReference type="ARBA" id="ARBA00022737"/>
    </source>
</evidence>
<reference evidence="11" key="1">
    <citation type="journal article" date="2014" name="Gene">
        <title>Genome-guided analysis of transformation efficiency and carbon dioxide assimilation by Moorella thermoacetica Y72.</title>
        <authorList>
            <person name="Tsukahara K."/>
            <person name="Kita A."/>
            <person name="Nakashimada Y."/>
            <person name="Hoshino T."/>
            <person name="Murakami K."/>
        </authorList>
    </citation>
    <scope>NUCLEOTIDE SEQUENCE [LARGE SCALE GENOMIC DNA]</scope>
    <source>
        <strain evidence="11">Y72</strain>
    </source>
</reference>
<dbReference type="PANTHER" id="PTHR43177">
    <property type="entry name" value="PROTEIN NRFC"/>
    <property type="match status" value="1"/>
</dbReference>
<dbReference type="Proteomes" id="UP000063718">
    <property type="component" value="Unassembled WGS sequence"/>
</dbReference>
<dbReference type="Gene3D" id="3.30.70.20">
    <property type="match status" value="2"/>
</dbReference>
<dbReference type="InterPro" id="IPR050954">
    <property type="entry name" value="ET_IronSulfur_Cluster-Binding"/>
</dbReference>
<feature type="domain" description="4Fe-4S ferredoxin-type" evidence="10">
    <location>
        <begin position="5"/>
        <end position="35"/>
    </location>
</feature>
<dbReference type="PROSITE" id="PS00198">
    <property type="entry name" value="4FE4S_FER_1"/>
    <property type="match status" value="1"/>
</dbReference>
<keyword evidence="9" id="KW-0411">Iron-sulfur</keyword>
<dbReference type="SUPFAM" id="SSF54862">
    <property type="entry name" value="4Fe-4S ferredoxins"/>
    <property type="match status" value="1"/>
</dbReference>
<keyword evidence="7" id="KW-0249">Electron transport</keyword>
<evidence type="ECO:0000256" key="5">
    <source>
        <dbReference type="ARBA" id="ARBA00022723"/>
    </source>
</evidence>
<name>A0A0S6UG52_NEOTH</name>
<proteinExistence type="predicted"/>
<dbReference type="GO" id="GO:0046872">
    <property type="term" value="F:metal ion binding"/>
    <property type="evidence" value="ECO:0007669"/>
    <property type="project" value="UniProtKB-KW"/>
</dbReference>
<dbReference type="InterPro" id="IPR014297">
    <property type="entry name" value="DMSO_DmsB"/>
</dbReference>
<dbReference type="AlphaFoldDB" id="A0A0S6UG52"/>
<dbReference type="GO" id="GO:0051539">
    <property type="term" value="F:4 iron, 4 sulfur cluster binding"/>
    <property type="evidence" value="ECO:0007669"/>
    <property type="project" value="UniProtKB-KW"/>
</dbReference>
<protein>
    <submittedName>
        <fullName evidence="11">Fe-S-cluster-containing hydrogenase components 1</fullName>
    </submittedName>
</protein>
<feature type="domain" description="4Fe-4S ferredoxin-type" evidence="10">
    <location>
        <begin position="60"/>
        <end position="90"/>
    </location>
</feature>
<comment type="cofactor">
    <cofactor evidence="1">
        <name>[4Fe-4S] cluster</name>
        <dbReference type="ChEBI" id="CHEBI:49883"/>
    </cofactor>
</comment>
<evidence type="ECO:0000259" key="10">
    <source>
        <dbReference type="PROSITE" id="PS51379"/>
    </source>
</evidence>
<keyword evidence="4" id="KW-0004">4Fe-4S</keyword>